<name>A0A7D6E659_9MYCO</name>
<evidence type="ECO:0000313" key="3">
    <source>
        <dbReference type="Proteomes" id="UP000510682"/>
    </source>
</evidence>
<dbReference type="Pfam" id="PF12697">
    <property type="entry name" value="Abhydrolase_6"/>
    <property type="match status" value="1"/>
</dbReference>
<dbReference type="PANTHER" id="PTHR43798">
    <property type="entry name" value="MONOACYLGLYCEROL LIPASE"/>
    <property type="match status" value="1"/>
</dbReference>
<keyword evidence="3" id="KW-1185">Reference proteome</keyword>
<dbReference type="Gene3D" id="3.40.50.1820">
    <property type="entry name" value="alpha/beta hydrolase"/>
    <property type="match status" value="1"/>
</dbReference>
<organism evidence="2 3">
    <name type="scientific">Mycobacterium vicinigordonae</name>
    <dbReference type="NCBI Taxonomy" id="1719132"/>
    <lineage>
        <taxon>Bacteria</taxon>
        <taxon>Bacillati</taxon>
        <taxon>Actinomycetota</taxon>
        <taxon>Actinomycetes</taxon>
        <taxon>Mycobacteriales</taxon>
        <taxon>Mycobacteriaceae</taxon>
        <taxon>Mycobacterium</taxon>
    </lineage>
</organism>
<dbReference type="InterPro" id="IPR029058">
    <property type="entry name" value="AB_hydrolase_fold"/>
</dbReference>
<keyword evidence="2" id="KW-0378">Hydrolase</keyword>
<dbReference type="SUPFAM" id="SSF53474">
    <property type="entry name" value="alpha/beta-Hydrolases"/>
    <property type="match status" value="1"/>
</dbReference>
<evidence type="ECO:0000313" key="2">
    <source>
        <dbReference type="EMBL" id="QLL06165.1"/>
    </source>
</evidence>
<dbReference type="KEGG" id="mgor:H0P51_20675"/>
<dbReference type="InterPro" id="IPR000073">
    <property type="entry name" value="AB_hydrolase_1"/>
</dbReference>
<gene>
    <name evidence="2" type="ORF">H0P51_20675</name>
</gene>
<dbReference type="GO" id="GO:0016020">
    <property type="term" value="C:membrane"/>
    <property type="evidence" value="ECO:0007669"/>
    <property type="project" value="TreeGrafter"/>
</dbReference>
<protein>
    <submittedName>
        <fullName evidence="2">Alpha/beta hydrolase</fullName>
    </submittedName>
</protein>
<evidence type="ECO:0000259" key="1">
    <source>
        <dbReference type="Pfam" id="PF12697"/>
    </source>
</evidence>
<dbReference type="PANTHER" id="PTHR43798:SF33">
    <property type="entry name" value="HYDROLASE, PUTATIVE (AFU_ORTHOLOGUE AFUA_2G14860)-RELATED"/>
    <property type="match status" value="1"/>
</dbReference>
<dbReference type="AlphaFoldDB" id="A0A7D6E659"/>
<proteinExistence type="predicted"/>
<accession>A0A7D6E659</accession>
<reference evidence="3" key="1">
    <citation type="submission" date="2020-07" db="EMBL/GenBank/DDBJ databases">
        <title>Description of Mycobacterium gordonae subsp. intergordonae subsp.nov. and Mycobacterium gordonae subsp. gordonae subsp. nov.</title>
        <authorList>
            <person name="Yu X."/>
        </authorList>
    </citation>
    <scope>NUCLEOTIDE SEQUENCE [LARGE SCALE GENOMIC DNA]</scope>
    <source>
        <strain evidence="3">24</strain>
    </source>
</reference>
<dbReference type="InterPro" id="IPR050266">
    <property type="entry name" value="AB_hydrolase_sf"/>
</dbReference>
<dbReference type="Proteomes" id="UP000510682">
    <property type="component" value="Chromosome"/>
</dbReference>
<feature type="domain" description="AB hydrolase-1" evidence="1">
    <location>
        <begin position="26"/>
        <end position="274"/>
    </location>
</feature>
<dbReference type="EMBL" id="CP059165">
    <property type="protein sequence ID" value="QLL06165.1"/>
    <property type="molecule type" value="Genomic_DNA"/>
</dbReference>
<sequence>MTRHVDVEIGDYRVRVLVDGNTGLVVVLCSGLGGRALHWTDTVEDLKTDHTVVRFDRPGTPRTRVLHWHPTVRGEADRIAAVLEAITGPRQSGEKAVVVGHSVGGFYAEGFARLHPDRTHALLLLDSSIATSKARLPLRPKLAAVGVATRLLDASHLRTPLARAALSLVQRRRPGGLDSPMRSQLSIAATEPGIARAVLAEYVAYPQLGAELRALRTTNPLPPVRCVVATAHTGWRSLGWRGRQIRLAEALGAEHVTIAPAGHLVMVEQPQRTAGIIRALAR</sequence>
<reference evidence="2 3" key="2">
    <citation type="submission" date="2020-07" db="EMBL/GenBank/DDBJ databases">
        <authorList>
            <person name="Yu X."/>
        </authorList>
    </citation>
    <scope>NUCLEOTIDE SEQUENCE [LARGE SCALE GENOMIC DNA]</scope>
    <source>
        <strain evidence="3">24</strain>
    </source>
</reference>
<dbReference type="GO" id="GO:0016787">
    <property type="term" value="F:hydrolase activity"/>
    <property type="evidence" value="ECO:0007669"/>
    <property type="project" value="UniProtKB-KW"/>
</dbReference>
<reference evidence="3" key="3">
    <citation type="submission" date="2023-07" db="EMBL/GenBank/DDBJ databases">
        <title>Description of Mycobacterium gordonae subsp. intergordonae subsp.nov. and Mycobacterium gordonae subsp. gordonae subsp. nov.</title>
        <authorList>
            <person name="Huang H."/>
        </authorList>
    </citation>
    <scope>NUCLEOTIDE SEQUENCE [LARGE SCALE GENOMIC DNA]</scope>
    <source>
        <strain evidence="3">24</strain>
    </source>
</reference>
<dbReference type="RefSeq" id="WP_180914747.1">
    <property type="nucleotide sequence ID" value="NZ_CP059165.1"/>
</dbReference>